<proteinExistence type="predicted"/>
<evidence type="ECO:0000313" key="1">
    <source>
        <dbReference type="EMBL" id="MBX57872.1"/>
    </source>
</evidence>
<sequence length="35" mass="3839">MALTSLARASYVKSLLLSGALHHFVQCSQTRSYKA</sequence>
<dbReference type="EMBL" id="GGEC01077388">
    <property type="protein sequence ID" value="MBX57872.1"/>
    <property type="molecule type" value="Transcribed_RNA"/>
</dbReference>
<name>A0A2P2PT34_RHIMU</name>
<accession>A0A2P2PT34</accession>
<reference evidence="1" key="1">
    <citation type="submission" date="2018-02" db="EMBL/GenBank/DDBJ databases">
        <title>Rhizophora mucronata_Transcriptome.</title>
        <authorList>
            <person name="Meera S.P."/>
            <person name="Sreeshan A."/>
            <person name="Augustine A."/>
        </authorList>
    </citation>
    <scope>NUCLEOTIDE SEQUENCE</scope>
    <source>
        <tissue evidence="1">Leaf</tissue>
    </source>
</reference>
<dbReference type="AlphaFoldDB" id="A0A2P2PT34"/>
<protein>
    <submittedName>
        <fullName evidence="1">Uncharacterized protein</fullName>
    </submittedName>
</protein>
<organism evidence="1">
    <name type="scientific">Rhizophora mucronata</name>
    <name type="common">Asiatic mangrove</name>
    <dbReference type="NCBI Taxonomy" id="61149"/>
    <lineage>
        <taxon>Eukaryota</taxon>
        <taxon>Viridiplantae</taxon>
        <taxon>Streptophyta</taxon>
        <taxon>Embryophyta</taxon>
        <taxon>Tracheophyta</taxon>
        <taxon>Spermatophyta</taxon>
        <taxon>Magnoliopsida</taxon>
        <taxon>eudicotyledons</taxon>
        <taxon>Gunneridae</taxon>
        <taxon>Pentapetalae</taxon>
        <taxon>rosids</taxon>
        <taxon>fabids</taxon>
        <taxon>Malpighiales</taxon>
        <taxon>Rhizophoraceae</taxon>
        <taxon>Rhizophora</taxon>
    </lineage>
</organism>